<feature type="region of interest" description="Disordered" evidence="1">
    <location>
        <begin position="45"/>
        <end position="84"/>
    </location>
</feature>
<dbReference type="EMBL" id="CM001218">
    <property type="protein sequence ID" value="AES67385.1"/>
    <property type="molecule type" value="Genomic_DNA"/>
</dbReference>
<gene>
    <name evidence="3" type="ordered locus">MTR_2g093030</name>
    <name evidence="4" type="ORF">MtrunA17_Chr2g0325881</name>
</gene>
<name>G7IU35_MEDTR</name>
<dbReference type="EMBL" id="PSQE01000002">
    <property type="protein sequence ID" value="RHN75869.1"/>
    <property type="molecule type" value="Genomic_DNA"/>
</dbReference>
<dbReference type="PANTHER" id="PTHR35420">
    <property type="entry name" value="OS02G0198500 PROTEIN"/>
    <property type="match status" value="1"/>
</dbReference>
<keyword evidence="2" id="KW-1133">Transmembrane helix</keyword>
<dbReference type="HOGENOM" id="CLU_179616_0_0_1"/>
<dbReference type="EnsemblPlants" id="AES67385">
    <property type="protein sequence ID" value="AES67385"/>
    <property type="gene ID" value="MTR_2g093030"/>
</dbReference>
<dbReference type="Proteomes" id="UP000002051">
    <property type="component" value="Chromosome 2"/>
</dbReference>
<feature type="transmembrane region" description="Helical" evidence="2">
    <location>
        <begin position="20"/>
        <end position="42"/>
    </location>
</feature>
<evidence type="ECO:0000256" key="1">
    <source>
        <dbReference type="SAM" id="MobiDB-lite"/>
    </source>
</evidence>
<reference evidence="3 6" key="2">
    <citation type="journal article" date="2014" name="BMC Genomics">
        <title>An improved genome release (version Mt4.0) for the model legume Medicago truncatula.</title>
        <authorList>
            <person name="Tang H."/>
            <person name="Krishnakumar V."/>
            <person name="Bidwell S."/>
            <person name="Rosen B."/>
            <person name="Chan A."/>
            <person name="Zhou S."/>
            <person name="Gentzbittel L."/>
            <person name="Childs K.L."/>
            <person name="Yandell M."/>
            <person name="Gundlach H."/>
            <person name="Mayer K.F."/>
            <person name="Schwartz D.C."/>
            <person name="Town C.D."/>
        </authorList>
    </citation>
    <scope>GENOME REANNOTATION</scope>
    <source>
        <strain evidence="5 6">cv. Jemalong A17</strain>
    </source>
</reference>
<evidence type="ECO:0000313" key="7">
    <source>
        <dbReference type="Proteomes" id="UP000265566"/>
    </source>
</evidence>
<reference evidence="7" key="4">
    <citation type="journal article" date="2018" name="Nat. Plants">
        <title>Whole-genome landscape of Medicago truncatula symbiotic genes.</title>
        <authorList>
            <person name="Pecrix Y."/>
            <person name="Staton S.E."/>
            <person name="Sallet E."/>
            <person name="Lelandais-Briere C."/>
            <person name="Moreau S."/>
            <person name="Carrere S."/>
            <person name="Blein T."/>
            <person name="Jardinaud M.F."/>
            <person name="Latrasse D."/>
            <person name="Zouine M."/>
            <person name="Zahm M."/>
            <person name="Kreplak J."/>
            <person name="Mayjonade B."/>
            <person name="Satge C."/>
            <person name="Perez M."/>
            <person name="Cauet S."/>
            <person name="Marande W."/>
            <person name="Chantry-Darmon C."/>
            <person name="Lopez-Roques C."/>
            <person name="Bouchez O."/>
            <person name="Berard A."/>
            <person name="Debelle F."/>
            <person name="Munos S."/>
            <person name="Bendahmane A."/>
            <person name="Berges H."/>
            <person name="Niebel A."/>
            <person name="Buitink J."/>
            <person name="Frugier F."/>
            <person name="Benhamed M."/>
            <person name="Crespi M."/>
            <person name="Gouzy J."/>
            <person name="Gamas P."/>
        </authorList>
    </citation>
    <scope>NUCLEOTIDE SEQUENCE [LARGE SCALE GENOMIC DNA]</scope>
    <source>
        <strain evidence="7">cv. Jemalong A17</strain>
    </source>
</reference>
<proteinExistence type="predicted"/>
<dbReference type="AlphaFoldDB" id="G7IU35"/>
<protein>
    <submittedName>
        <fullName evidence="3">Transmembrane protein, putative</fullName>
    </submittedName>
</protein>
<keyword evidence="6" id="KW-1185">Reference proteome</keyword>
<dbReference type="PaxDb" id="3880-AES67385"/>
<dbReference type="Gramene" id="rna12125">
    <property type="protein sequence ID" value="RHN75869.1"/>
    <property type="gene ID" value="gene12125"/>
</dbReference>
<dbReference type="PANTHER" id="PTHR35420:SF2">
    <property type="entry name" value="PROTEIN, PUTATIVE-RELATED"/>
    <property type="match status" value="1"/>
</dbReference>
<reference evidence="3 6" key="1">
    <citation type="journal article" date="2011" name="Nature">
        <title>The Medicago genome provides insight into the evolution of rhizobial symbioses.</title>
        <authorList>
            <person name="Young N.D."/>
            <person name="Debelle F."/>
            <person name="Oldroyd G.E."/>
            <person name="Geurts R."/>
            <person name="Cannon S.B."/>
            <person name="Udvardi M.K."/>
            <person name="Benedito V.A."/>
            <person name="Mayer K.F."/>
            <person name="Gouzy J."/>
            <person name="Schoof H."/>
            <person name="Van de Peer Y."/>
            <person name="Proost S."/>
            <person name="Cook D.R."/>
            <person name="Meyers B.C."/>
            <person name="Spannagl M."/>
            <person name="Cheung F."/>
            <person name="De Mita S."/>
            <person name="Krishnakumar V."/>
            <person name="Gundlach H."/>
            <person name="Zhou S."/>
            <person name="Mudge J."/>
            <person name="Bharti A.K."/>
            <person name="Murray J.D."/>
            <person name="Naoumkina M.A."/>
            <person name="Rosen B."/>
            <person name="Silverstein K.A."/>
            <person name="Tang H."/>
            <person name="Rombauts S."/>
            <person name="Zhao P.X."/>
            <person name="Zhou P."/>
            <person name="Barbe V."/>
            <person name="Bardou P."/>
            <person name="Bechner M."/>
            <person name="Bellec A."/>
            <person name="Berger A."/>
            <person name="Berges H."/>
            <person name="Bidwell S."/>
            <person name="Bisseling T."/>
            <person name="Choisne N."/>
            <person name="Couloux A."/>
            <person name="Denny R."/>
            <person name="Deshpande S."/>
            <person name="Dai X."/>
            <person name="Doyle J.J."/>
            <person name="Dudez A.M."/>
            <person name="Farmer A.D."/>
            <person name="Fouteau S."/>
            <person name="Franken C."/>
            <person name="Gibelin C."/>
            <person name="Gish J."/>
            <person name="Goldstein S."/>
            <person name="Gonzalez A.J."/>
            <person name="Green P.J."/>
            <person name="Hallab A."/>
            <person name="Hartog M."/>
            <person name="Hua A."/>
            <person name="Humphray S.J."/>
            <person name="Jeong D.H."/>
            <person name="Jing Y."/>
            <person name="Jocker A."/>
            <person name="Kenton S.M."/>
            <person name="Kim D.J."/>
            <person name="Klee K."/>
            <person name="Lai H."/>
            <person name="Lang C."/>
            <person name="Lin S."/>
            <person name="Macmil S.L."/>
            <person name="Magdelenat G."/>
            <person name="Matthews L."/>
            <person name="McCorrison J."/>
            <person name="Monaghan E.L."/>
            <person name="Mun J.H."/>
            <person name="Najar F.Z."/>
            <person name="Nicholson C."/>
            <person name="Noirot C."/>
            <person name="O'Bleness M."/>
            <person name="Paule C.R."/>
            <person name="Poulain J."/>
            <person name="Prion F."/>
            <person name="Qin B."/>
            <person name="Qu C."/>
            <person name="Retzel E.F."/>
            <person name="Riddle C."/>
            <person name="Sallet E."/>
            <person name="Samain S."/>
            <person name="Samson N."/>
            <person name="Sanders I."/>
            <person name="Saurat O."/>
            <person name="Scarpelli C."/>
            <person name="Schiex T."/>
            <person name="Segurens B."/>
            <person name="Severin A.J."/>
            <person name="Sherrier D.J."/>
            <person name="Shi R."/>
            <person name="Sims S."/>
            <person name="Singer S.R."/>
            <person name="Sinharoy S."/>
            <person name="Sterck L."/>
            <person name="Viollet A."/>
            <person name="Wang B.B."/>
            <person name="Wang K."/>
            <person name="Wang M."/>
            <person name="Wang X."/>
            <person name="Warfsmann J."/>
            <person name="Weissenbach J."/>
            <person name="White D.D."/>
            <person name="White J.D."/>
            <person name="Wiley G.B."/>
            <person name="Wincker P."/>
            <person name="Xing Y."/>
            <person name="Yang L."/>
            <person name="Yao Z."/>
            <person name="Ying F."/>
            <person name="Zhai J."/>
            <person name="Zhou L."/>
            <person name="Zuber A."/>
            <person name="Denarie J."/>
            <person name="Dixon R.A."/>
            <person name="May G.D."/>
            <person name="Schwartz D.C."/>
            <person name="Rogers J."/>
            <person name="Quetier F."/>
            <person name="Town C.D."/>
            <person name="Roe B.A."/>
        </authorList>
    </citation>
    <scope>NUCLEOTIDE SEQUENCE [LARGE SCALE GENOMIC DNA]</scope>
    <source>
        <strain evidence="3">A17</strain>
        <strain evidence="5 6">cv. Jemalong A17</strain>
    </source>
</reference>
<feature type="compositionally biased region" description="Gly residues" evidence="1">
    <location>
        <begin position="56"/>
        <end position="84"/>
    </location>
</feature>
<organism evidence="3 6">
    <name type="scientific">Medicago truncatula</name>
    <name type="common">Barrel medic</name>
    <name type="synonym">Medicago tribuloides</name>
    <dbReference type="NCBI Taxonomy" id="3880"/>
    <lineage>
        <taxon>Eukaryota</taxon>
        <taxon>Viridiplantae</taxon>
        <taxon>Streptophyta</taxon>
        <taxon>Embryophyta</taxon>
        <taxon>Tracheophyta</taxon>
        <taxon>Spermatophyta</taxon>
        <taxon>Magnoliopsida</taxon>
        <taxon>eudicotyledons</taxon>
        <taxon>Gunneridae</taxon>
        <taxon>Pentapetalae</taxon>
        <taxon>rosids</taxon>
        <taxon>fabids</taxon>
        <taxon>Fabales</taxon>
        <taxon>Fabaceae</taxon>
        <taxon>Papilionoideae</taxon>
        <taxon>50 kb inversion clade</taxon>
        <taxon>NPAAA clade</taxon>
        <taxon>Hologalegina</taxon>
        <taxon>IRL clade</taxon>
        <taxon>Trifolieae</taxon>
        <taxon>Medicago</taxon>
    </lineage>
</organism>
<evidence type="ECO:0000313" key="6">
    <source>
        <dbReference type="Proteomes" id="UP000002051"/>
    </source>
</evidence>
<reference evidence="5" key="3">
    <citation type="submission" date="2015-04" db="UniProtKB">
        <authorList>
            <consortium name="EnsemblPlants"/>
        </authorList>
    </citation>
    <scope>IDENTIFICATION</scope>
    <source>
        <strain evidence="5">cv. Jemalong A17</strain>
    </source>
</reference>
<dbReference type="Proteomes" id="UP000265566">
    <property type="component" value="Chromosome 2"/>
</dbReference>
<keyword evidence="2 3" id="KW-0812">Transmembrane</keyword>
<evidence type="ECO:0000313" key="4">
    <source>
        <dbReference type="EMBL" id="RHN75869.1"/>
    </source>
</evidence>
<evidence type="ECO:0000313" key="3">
    <source>
        <dbReference type="EMBL" id="AES67385.1"/>
    </source>
</evidence>
<reference evidence="4" key="5">
    <citation type="journal article" date="2018" name="Nat. Plants">
        <title>Whole-genome landscape of Medicago truncatula symbiotic genes.</title>
        <authorList>
            <person name="Pecrix Y."/>
            <person name="Gamas P."/>
            <person name="Carrere S."/>
        </authorList>
    </citation>
    <scope>NUCLEOTIDE SEQUENCE</scope>
    <source>
        <tissue evidence="4">Leaves</tissue>
    </source>
</reference>
<accession>G7IU35</accession>
<sequence>MAREFHAILGGGQGDYNSGILYLLGIIFLSLSVLSIIIFSCGDDNHHKHRKRRGGRGGISGIGGDGGGHGGGGGVDGGGGGGGG</sequence>
<dbReference type="OMA" id="SSHIVFM"/>
<evidence type="ECO:0000313" key="5">
    <source>
        <dbReference type="EnsemblPlants" id="AES67385"/>
    </source>
</evidence>
<evidence type="ECO:0000256" key="2">
    <source>
        <dbReference type="SAM" id="Phobius"/>
    </source>
</evidence>
<keyword evidence="2" id="KW-0472">Membrane</keyword>